<dbReference type="InterPro" id="IPR008636">
    <property type="entry name" value="Hook_C"/>
</dbReference>
<evidence type="ECO:0000256" key="3">
    <source>
        <dbReference type="ARBA" id="ARBA00006946"/>
    </source>
</evidence>
<dbReference type="PANTHER" id="PTHR18947:SF39">
    <property type="entry name" value="PROTEIN HOOK"/>
    <property type="match status" value="1"/>
</dbReference>
<evidence type="ECO:0000256" key="2">
    <source>
        <dbReference type="ARBA" id="ARBA00004245"/>
    </source>
</evidence>
<dbReference type="Pfam" id="PF19047">
    <property type="entry name" value="HOOK_N"/>
    <property type="match status" value="1"/>
</dbReference>
<dbReference type="AlphaFoldDB" id="A0AA88I1B1"/>
<name>A0AA88I1B1_ARTSF</name>
<sequence length="720" mass="83288">MSTKSVSLISKLFQYSLQTFSTGRAPKSLSTLSDGVFLSTILNKIDPSWFTESWLVKIKQDTGANWRLKVSNLKKVYDRVIDAYRENYGQKVPSHLLPDVNKIGEHEDAAEIQKLIKLVLGCAVMCEKQTEHINAILEMEADHQHAIMCMIQDLNLGSEGVASGSVDSLSPVTTSLALSETATTRLQDEIKLKQAMQALDLAIEQRNMLEQKCQRMDLQIQHLQEERSSLKVRVSDLEEKVTNQDVNLEDQRCKEFKKQLDAMQEEIFKLETSRDEYRLRTELLERELNDLRVRQDELQGAANQARSLKDEVDILREAAGRLEKAEATVEGLRKKLEECSELRSQMKALEDKNTEYLHRNMGLEEEIRKSSTWKNQLEAHRKQLSELQIKLNEETKHVDKLEYEGRRLQEKLAALSLEKERLLNERDKLREVNEELELKLASVKTPTSQLDVSSTSMPSPSEVLQILPPDVKEKIVRLEHENKRLRENQFESSKIEEMELTIESLRDREQELSSENRACNQTILRLQSQVEELISQQSTTDLGKSGQDLLARLKTAEKQLNDREAHLEEFKAREAEYERRRITLEDALTRKDIEMQNMEERYKKYVEKAKEVVKKLDPKNNPNAGPEMGTLMSRLAEKDQLIANLEKELQRYKDIRMVEDQLMSTAYHNLAMQMHTTRFPIDQRHASALNTSMLNKQRQHNSTSKRPPNPQGGDYFEYGA</sequence>
<keyword evidence="6" id="KW-0963">Cytoplasm</keyword>
<evidence type="ECO:0000256" key="13">
    <source>
        <dbReference type="SAM" id="MobiDB-lite"/>
    </source>
</evidence>
<comment type="caution">
    <text evidence="15">The sequence shown here is derived from an EMBL/GenBank/DDBJ whole genome shotgun (WGS) entry which is preliminary data.</text>
</comment>
<feature type="coiled-coil region" evidence="12">
    <location>
        <begin position="192"/>
        <end position="439"/>
    </location>
</feature>
<evidence type="ECO:0000313" key="15">
    <source>
        <dbReference type="EMBL" id="KAK2718269.1"/>
    </source>
</evidence>
<protein>
    <recommendedName>
        <fullName evidence="5">Protein hook</fullName>
    </recommendedName>
</protein>
<dbReference type="GO" id="GO:0005768">
    <property type="term" value="C:endosome"/>
    <property type="evidence" value="ECO:0007669"/>
    <property type="project" value="UniProtKB-SubCell"/>
</dbReference>
<dbReference type="GO" id="GO:0031122">
    <property type="term" value="P:cytoplasmic microtubule organization"/>
    <property type="evidence" value="ECO:0007669"/>
    <property type="project" value="InterPro"/>
</dbReference>
<evidence type="ECO:0000256" key="7">
    <source>
        <dbReference type="ARBA" id="ARBA00022583"/>
    </source>
</evidence>
<dbReference type="SUPFAM" id="SSF116907">
    <property type="entry name" value="Hook domain"/>
    <property type="match status" value="1"/>
</dbReference>
<gene>
    <name evidence="15" type="ORF">QYM36_005541</name>
</gene>
<feature type="coiled-coil region" evidence="12">
    <location>
        <begin position="488"/>
        <end position="655"/>
    </location>
</feature>
<feature type="compositionally biased region" description="Polar residues" evidence="13">
    <location>
        <begin position="694"/>
        <end position="706"/>
    </location>
</feature>
<evidence type="ECO:0000256" key="6">
    <source>
        <dbReference type="ARBA" id="ARBA00022490"/>
    </source>
</evidence>
<feature type="domain" description="Calponin-homology (CH)" evidence="14">
    <location>
        <begin position="7"/>
        <end position="123"/>
    </location>
</feature>
<comment type="subunit">
    <text evidence="4">Homodimer. Interacts with microtubules via its N-terminus.</text>
</comment>
<dbReference type="InterPro" id="IPR001715">
    <property type="entry name" value="CH_dom"/>
</dbReference>
<evidence type="ECO:0000313" key="16">
    <source>
        <dbReference type="Proteomes" id="UP001187531"/>
    </source>
</evidence>
<organism evidence="15 16">
    <name type="scientific">Artemia franciscana</name>
    <name type="common">Brine shrimp</name>
    <name type="synonym">Artemia sanfranciscana</name>
    <dbReference type="NCBI Taxonomy" id="6661"/>
    <lineage>
        <taxon>Eukaryota</taxon>
        <taxon>Metazoa</taxon>
        <taxon>Ecdysozoa</taxon>
        <taxon>Arthropoda</taxon>
        <taxon>Crustacea</taxon>
        <taxon>Branchiopoda</taxon>
        <taxon>Anostraca</taxon>
        <taxon>Artemiidae</taxon>
        <taxon>Artemia</taxon>
    </lineage>
</organism>
<evidence type="ECO:0000256" key="12">
    <source>
        <dbReference type="SAM" id="Coils"/>
    </source>
</evidence>
<proteinExistence type="inferred from homology"/>
<dbReference type="InterPro" id="IPR036872">
    <property type="entry name" value="CH_dom_sf"/>
</dbReference>
<dbReference type="PROSITE" id="PS50021">
    <property type="entry name" value="CH"/>
    <property type="match status" value="1"/>
</dbReference>
<reference evidence="15" key="1">
    <citation type="submission" date="2023-07" db="EMBL/GenBank/DDBJ databases">
        <title>Chromosome-level genome assembly of Artemia franciscana.</title>
        <authorList>
            <person name="Jo E."/>
        </authorList>
    </citation>
    <scope>NUCLEOTIDE SEQUENCE</scope>
    <source>
        <tissue evidence="15">Whole body</tissue>
    </source>
</reference>
<evidence type="ECO:0000256" key="5">
    <source>
        <dbReference type="ARBA" id="ARBA00018971"/>
    </source>
</evidence>
<keyword evidence="10 12" id="KW-0175">Coiled coil</keyword>
<dbReference type="GO" id="GO:0008017">
    <property type="term" value="F:microtubule binding"/>
    <property type="evidence" value="ECO:0007669"/>
    <property type="project" value="InterPro"/>
</dbReference>
<accession>A0AA88I1B1</accession>
<dbReference type="Proteomes" id="UP001187531">
    <property type="component" value="Unassembled WGS sequence"/>
</dbReference>
<evidence type="ECO:0000259" key="14">
    <source>
        <dbReference type="PROSITE" id="PS50021"/>
    </source>
</evidence>
<dbReference type="GO" id="GO:0006897">
    <property type="term" value="P:endocytosis"/>
    <property type="evidence" value="ECO:0007669"/>
    <property type="project" value="UniProtKB-KW"/>
</dbReference>
<keyword evidence="9" id="KW-0967">Endosome</keyword>
<dbReference type="EMBL" id="JAVRJZ010000009">
    <property type="protein sequence ID" value="KAK2718269.1"/>
    <property type="molecule type" value="Genomic_DNA"/>
</dbReference>
<comment type="subcellular location">
    <subcellularLocation>
        <location evidence="2">Cytoplasm</location>
        <location evidence="2">Cytoskeleton</location>
    </subcellularLocation>
    <subcellularLocation>
        <location evidence="1">Endosome</location>
    </subcellularLocation>
</comment>
<dbReference type="PANTHER" id="PTHR18947">
    <property type="entry name" value="HOOK PROTEINS"/>
    <property type="match status" value="1"/>
</dbReference>
<evidence type="ECO:0000256" key="9">
    <source>
        <dbReference type="ARBA" id="ARBA00022753"/>
    </source>
</evidence>
<dbReference type="GO" id="GO:0030705">
    <property type="term" value="P:cytoskeleton-dependent intracellular transport"/>
    <property type="evidence" value="ECO:0007669"/>
    <property type="project" value="InterPro"/>
</dbReference>
<dbReference type="GO" id="GO:0051959">
    <property type="term" value="F:dynein light intermediate chain binding"/>
    <property type="evidence" value="ECO:0007669"/>
    <property type="project" value="TreeGrafter"/>
</dbReference>
<dbReference type="GO" id="GO:0005813">
    <property type="term" value="C:centrosome"/>
    <property type="evidence" value="ECO:0007669"/>
    <property type="project" value="TreeGrafter"/>
</dbReference>
<dbReference type="InterPro" id="IPR043936">
    <property type="entry name" value="HOOK_N"/>
</dbReference>
<evidence type="ECO:0000256" key="1">
    <source>
        <dbReference type="ARBA" id="ARBA00004177"/>
    </source>
</evidence>
<keyword evidence="16" id="KW-1185">Reference proteome</keyword>
<evidence type="ECO:0000256" key="11">
    <source>
        <dbReference type="ARBA" id="ARBA00023212"/>
    </source>
</evidence>
<dbReference type="Pfam" id="PF05622">
    <property type="entry name" value="HOOK"/>
    <property type="match status" value="1"/>
</dbReference>
<feature type="region of interest" description="Disordered" evidence="13">
    <location>
        <begin position="694"/>
        <end position="720"/>
    </location>
</feature>
<dbReference type="FunFam" id="1.10.418.10:FF:000024">
    <property type="entry name" value="Hook homolog 3 (Drosophila)"/>
    <property type="match status" value="1"/>
</dbReference>
<dbReference type="GO" id="GO:0005874">
    <property type="term" value="C:microtubule"/>
    <property type="evidence" value="ECO:0007669"/>
    <property type="project" value="UniProtKB-KW"/>
</dbReference>
<dbReference type="Gene3D" id="1.10.418.10">
    <property type="entry name" value="Calponin-like domain"/>
    <property type="match status" value="1"/>
</dbReference>
<evidence type="ECO:0000256" key="10">
    <source>
        <dbReference type="ARBA" id="ARBA00023054"/>
    </source>
</evidence>
<evidence type="ECO:0000256" key="8">
    <source>
        <dbReference type="ARBA" id="ARBA00022701"/>
    </source>
</evidence>
<keyword evidence="11" id="KW-0206">Cytoskeleton</keyword>
<keyword evidence="7" id="KW-0254">Endocytosis</keyword>
<comment type="similarity">
    <text evidence="3">Belongs to the hook family.</text>
</comment>
<evidence type="ECO:0000256" key="4">
    <source>
        <dbReference type="ARBA" id="ARBA00011241"/>
    </source>
</evidence>
<keyword evidence="8" id="KW-0493">Microtubule</keyword>